<sequence length="73" mass="8005">RAIRFADACSIIPLENLLKVKFPSDSQTSSFAKNVYLTITSCFGNMEASIDDIIIVLFNALGFNDGDLITVFV</sequence>
<evidence type="ECO:0000313" key="2">
    <source>
        <dbReference type="Proteomes" id="UP000681720"/>
    </source>
</evidence>
<comment type="caution">
    <text evidence="1">The sequence shown here is derived from an EMBL/GenBank/DDBJ whole genome shotgun (WGS) entry which is preliminary data.</text>
</comment>
<name>A0A8S3IKV6_9BILA</name>
<reference evidence="1" key="1">
    <citation type="submission" date="2021-02" db="EMBL/GenBank/DDBJ databases">
        <authorList>
            <person name="Nowell W R."/>
        </authorList>
    </citation>
    <scope>NUCLEOTIDE SEQUENCE</scope>
</reference>
<dbReference type="AlphaFoldDB" id="A0A8S3IKV6"/>
<dbReference type="EMBL" id="CAJOBJ010344846">
    <property type="protein sequence ID" value="CAF5199949.1"/>
    <property type="molecule type" value="Genomic_DNA"/>
</dbReference>
<proteinExistence type="predicted"/>
<evidence type="ECO:0000313" key="1">
    <source>
        <dbReference type="EMBL" id="CAF5199949.1"/>
    </source>
</evidence>
<dbReference type="Proteomes" id="UP000681720">
    <property type="component" value="Unassembled WGS sequence"/>
</dbReference>
<protein>
    <submittedName>
        <fullName evidence="1">Uncharacterized protein</fullName>
    </submittedName>
</protein>
<feature type="non-terminal residue" evidence="1">
    <location>
        <position position="1"/>
    </location>
</feature>
<accession>A0A8S3IKV6</accession>
<organism evidence="1 2">
    <name type="scientific">Rotaria magnacalcarata</name>
    <dbReference type="NCBI Taxonomy" id="392030"/>
    <lineage>
        <taxon>Eukaryota</taxon>
        <taxon>Metazoa</taxon>
        <taxon>Spiralia</taxon>
        <taxon>Gnathifera</taxon>
        <taxon>Rotifera</taxon>
        <taxon>Eurotatoria</taxon>
        <taxon>Bdelloidea</taxon>
        <taxon>Philodinida</taxon>
        <taxon>Philodinidae</taxon>
        <taxon>Rotaria</taxon>
    </lineage>
</organism>
<gene>
    <name evidence="1" type="ORF">GIL414_LOCUS76222</name>
</gene>